<evidence type="ECO:0000313" key="3">
    <source>
        <dbReference type="Proteomes" id="UP000241690"/>
    </source>
</evidence>
<sequence length="90" mass="9692">MSIVPCLIQATRKTSPTDNLTFGLLVPAGSVGVQEESKRADDFGSASDSVAKEMNRHRAEKGGMKNVSAGKRRTEKARPGRFRTPMSPTS</sequence>
<keyword evidence="3" id="KW-1185">Reference proteome</keyword>
<evidence type="ECO:0000313" key="2">
    <source>
        <dbReference type="EMBL" id="PTB54389.1"/>
    </source>
</evidence>
<evidence type="ECO:0000256" key="1">
    <source>
        <dbReference type="SAM" id="MobiDB-lite"/>
    </source>
</evidence>
<organism evidence="2 3">
    <name type="scientific">Trichoderma harzianum CBS 226.95</name>
    <dbReference type="NCBI Taxonomy" id="983964"/>
    <lineage>
        <taxon>Eukaryota</taxon>
        <taxon>Fungi</taxon>
        <taxon>Dikarya</taxon>
        <taxon>Ascomycota</taxon>
        <taxon>Pezizomycotina</taxon>
        <taxon>Sordariomycetes</taxon>
        <taxon>Hypocreomycetidae</taxon>
        <taxon>Hypocreales</taxon>
        <taxon>Hypocreaceae</taxon>
        <taxon>Trichoderma</taxon>
    </lineage>
</organism>
<accession>A0A2T4ABD0</accession>
<feature type="region of interest" description="Disordered" evidence="1">
    <location>
        <begin position="54"/>
        <end position="90"/>
    </location>
</feature>
<reference evidence="2 3" key="1">
    <citation type="submission" date="2016-07" db="EMBL/GenBank/DDBJ databases">
        <title>Multiple horizontal gene transfer events from other fungi enriched the ability of initially mycotrophic Trichoderma (Ascomycota) to feed on dead plant biomass.</title>
        <authorList>
            <consortium name="DOE Joint Genome Institute"/>
            <person name="Aerts A."/>
            <person name="Atanasova L."/>
            <person name="Chenthamara K."/>
            <person name="Zhang J."/>
            <person name="Grujic M."/>
            <person name="Henrissat B."/>
            <person name="Kuo A."/>
            <person name="Salamov A."/>
            <person name="Lipzen A."/>
            <person name="Labutti K."/>
            <person name="Barry K."/>
            <person name="Miao Y."/>
            <person name="Rahimi M.J."/>
            <person name="Shen Q."/>
            <person name="Grigoriev I.V."/>
            <person name="Kubicek C.P."/>
            <person name="Druzhinina I.S."/>
        </authorList>
    </citation>
    <scope>NUCLEOTIDE SEQUENCE [LARGE SCALE GENOMIC DNA]</scope>
    <source>
        <strain evidence="2 3">CBS 226.95</strain>
    </source>
</reference>
<gene>
    <name evidence="2" type="ORF">M431DRAFT_509375</name>
</gene>
<protein>
    <submittedName>
        <fullName evidence="2">Uncharacterized protein</fullName>
    </submittedName>
</protein>
<dbReference type="RefSeq" id="XP_024774066.1">
    <property type="nucleotide sequence ID" value="XM_024919282.1"/>
</dbReference>
<dbReference type="AlphaFoldDB" id="A0A2T4ABD0"/>
<feature type="compositionally biased region" description="Basic residues" evidence="1">
    <location>
        <begin position="70"/>
        <end position="81"/>
    </location>
</feature>
<dbReference type="EMBL" id="KZ679681">
    <property type="protein sequence ID" value="PTB54389.1"/>
    <property type="molecule type" value="Genomic_DNA"/>
</dbReference>
<dbReference type="Proteomes" id="UP000241690">
    <property type="component" value="Unassembled WGS sequence"/>
</dbReference>
<proteinExistence type="predicted"/>
<feature type="compositionally biased region" description="Basic and acidic residues" evidence="1">
    <location>
        <begin position="54"/>
        <end position="63"/>
    </location>
</feature>
<name>A0A2T4ABD0_TRIHA</name>
<dbReference type="GeneID" id="36627851"/>